<dbReference type="AlphaFoldDB" id="A0A1F7WDU5"/>
<feature type="transmembrane region" description="Helical" evidence="1">
    <location>
        <begin position="129"/>
        <end position="150"/>
    </location>
</feature>
<dbReference type="EMBL" id="MGFG01000020">
    <property type="protein sequence ID" value="OGM00986.1"/>
    <property type="molecule type" value="Genomic_DNA"/>
</dbReference>
<sequence length="184" mass="19848">MAVFVTYFNQVRRGLSVPNPSTWLLWTVVGVMNAASYFLVVHGNLWQSAYVLLSTVGLIVICVYAVVRGKFGRIGWTEIVCLALAVVVGVLWKATSDAVVANLSLQLIFIISFVPTVSGLLKRTLKEKALPWAMGVTSYICTVVGILTSVSFDLTALAYPVINGIVGNGTVLVVILLTGRRSEV</sequence>
<feature type="transmembrane region" description="Helical" evidence="1">
    <location>
        <begin position="98"/>
        <end position="117"/>
    </location>
</feature>
<organism evidence="2 3">
    <name type="scientific">Candidatus Uhrbacteria bacterium RIFOXYC2_FULL_47_19</name>
    <dbReference type="NCBI Taxonomy" id="1802424"/>
    <lineage>
        <taxon>Bacteria</taxon>
        <taxon>Candidatus Uhriibacteriota</taxon>
    </lineage>
</organism>
<protein>
    <submittedName>
        <fullName evidence="2">Uncharacterized protein</fullName>
    </submittedName>
</protein>
<dbReference type="Proteomes" id="UP000176988">
    <property type="component" value="Unassembled WGS sequence"/>
</dbReference>
<feature type="transmembrane region" description="Helical" evidence="1">
    <location>
        <begin position="74"/>
        <end position="92"/>
    </location>
</feature>
<feature type="transmembrane region" description="Helical" evidence="1">
    <location>
        <begin position="46"/>
        <end position="67"/>
    </location>
</feature>
<keyword evidence="1" id="KW-1133">Transmembrane helix</keyword>
<keyword evidence="1" id="KW-0472">Membrane</keyword>
<name>A0A1F7WDU5_9BACT</name>
<feature type="transmembrane region" description="Helical" evidence="1">
    <location>
        <begin position="156"/>
        <end position="178"/>
    </location>
</feature>
<keyword evidence="1" id="KW-0812">Transmembrane</keyword>
<comment type="caution">
    <text evidence="2">The sequence shown here is derived from an EMBL/GenBank/DDBJ whole genome shotgun (WGS) entry which is preliminary data.</text>
</comment>
<evidence type="ECO:0000313" key="2">
    <source>
        <dbReference type="EMBL" id="OGM00986.1"/>
    </source>
</evidence>
<reference evidence="2 3" key="1">
    <citation type="journal article" date="2016" name="Nat. Commun.">
        <title>Thousands of microbial genomes shed light on interconnected biogeochemical processes in an aquifer system.</title>
        <authorList>
            <person name="Anantharaman K."/>
            <person name="Brown C.T."/>
            <person name="Hug L.A."/>
            <person name="Sharon I."/>
            <person name="Castelle C.J."/>
            <person name="Probst A.J."/>
            <person name="Thomas B.C."/>
            <person name="Singh A."/>
            <person name="Wilkins M.J."/>
            <person name="Karaoz U."/>
            <person name="Brodie E.L."/>
            <person name="Williams K.H."/>
            <person name="Hubbard S.S."/>
            <person name="Banfield J.F."/>
        </authorList>
    </citation>
    <scope>NUCLEOTIDE SEQUENCE [LARGE SCALE GENOMIC DNA]</scope>
</reference>
<proteinExistence type="predicted"/>
<dbReference type="STRING" id="1802424.A2480_03100"/>
<evidence type="ECO:0000256" key="1">
    <source>
        <dbReference type="SAM" id="Phobius"/>
    </source>
</evidence>
<feature type="transmembrane region" description="Helical" evidence="1">
    <location>
        <begin position="21"/>
        <end position="40"/>
    </location>
</feature>
<evidence type="ECO:0000313" key="3">
    <source>
        <dbReference type="Proteomes" id="UP000176988"/>
    </source>
</evidence>
<gene>
    <name evidence="2" type="ORF">A2480_03100</name>
</gene>
<accession>A0A1F7WDU5</accession>